<dbReference type="AlphaFoldDB" id="A0A1V4JXE1"/>
<dbReference type="EMBL" id="LSYS01005749">
    <property type="protein sequence ID" value="OPJ76317.1"/>
    <property type="molecule type" value="Genomic_DNA"/>
</dbReference>
<evidence type="ECO:0000313" key="2">
    <source>
        <dbReference type="EMBL" id="OPJ76317.1"/>
    </source>
</evidence>
<evidence type="ECO:0000256" key="1">
    <source>
        <dbReference type="SAM" id="MobiDB-lite"/>
    </source>
</evidence>
<protein>
    <submittedName>
        <fullName evidence="2">Uncharacterized protein</fullName>
    </submittedName>
</protein>
<feature type="region of interest" description="Disordered" evidence="1">
    <location>
        <begin position="1"/>
        <end position="25"/>
    </location>
</feature>
<feature type="compositionally biased region" description="Low complexity" evidence="1">
    <location>
        <begin position="11"/>
        <end position="25"/>
    </location>
</feature>
<gene>
    <name evidence="2" type="ORF">AV530_011098</name>
</gene>
<evidence type="ECO:0000313" key="3">
    <source>
        <dbReference type="Proteomes" id="UP000190648"/>
    </source>
</evidence>
<dbReference type="OrthoDB" id="9367242at2759"/>
<proteinExistence type="predicted"/>
<accession>A0A1V4JXE1</accession>
<dbReference type="Proteomes" id="UP000190648">
    <property type="component" value="Unassembled WGS sequence"/>
</dbReference>
<reference evidence="2 3" key="1">
    <citation type="submission" date="2016-02" db="EMBL/GenBank/DDBJ databases">
        <title>Band-tailed pigeon sequencing and assembly.</title>
        <authorList>
            <person name="Soares A.E."/>
            <person name="Novak B.J."/>
            <person name="Rice E.S."/>
            <person name="O'Connell B."/>
            <person name="Chang D."/>
            <person name="Weber S."/>
            <person name="Shapiro B."/>
        </authorList>
    </citation>
    <scope>NUCLEOTIDE SEQUENCE [LARGE SCALE GENOMIC DNA]</scope>
    <source>
        <strain evidence="2">BTP2013</strain>
        <tissue evidence="2">Blood</tissue>
    </source>
</reference>
<sequence>MAESRPAGQPKGQEGKAQAAEAGTGKVKVQLELNSARDTKIDKRGFYGYVSQKRKIKESVPTLMSKTDKLVTADKEKAENVKAVENYTIQLLSSRPTVSTPEVCSWEAEDPKGIEHF</sequence>
<comment type="caution">
    <text evidence="2">The sequence shown here is derived from an EMBL/GenBank/DDBJ whole genome shotgun (WGS) entry which is preliminary data.</text>
</comment>
<name>A0A1V4JXE1_PATFA</name>
<keyword evidence="3" id="KW-1185">Reference proteome</keyword>
<organism evidence="2 3">
    <name type="scientific">Patagioenas fasciata monilis</name>
    <dbReference type="NCBI Taxonomy" id="372326"/>
    <lineage>
        <taxon>Eukaryota</taxon>
        <taxon>Metazoa</taxon>
        <taxon>Chordata</taxon>
        <taxon>Craniata</taxon>
        <taxon>Vertebrata</taxon>
        <taxon>Euteleostomi</taxon>
        <taxon>Archelosauria</taxon>
        <taxon>Archosauria</taxon>
        <taxon>Dinosauria</taxon>
        <taxon>Saurischia</taxon>
        <taxon>Theropoda</taxon>
        <taxon>Coelurosauria</taxon>
        <taxon>Aves</taxon>
        <taxon>Neognathae</taxon>
        <taxon>Neoaves</taxon>
        <taxon>Columbimorphae</taxon>
        <taxon>Columbiformes</taxon>
        <taxon>Columbidae</taxon>
        <taxon>Patagioenas</taxon>
    </lineage>
</organism>